<accession>A0ABP6RCZ5</accession>
<evidence type="ECO:0000256" key="1">
    <source>
        <dbReference type="SAM" id="MobiDB-lite"/>
    </source>
</evidence>
<proteinExistence type="predicted"/>
<organism evidence="2 3">
    <name type="scientific">Nesterenkonia halobia</name>
    <dbReference type="NCBI Taxonomy" id="37922"/>
    <lineage>
        <taxon>Bacteria</taxon>
        <taxon>Bacillati</taxon>
        <taxon>Actinomycetota</taxon>
        <taxon>Actinomycetes</taxon>
        <taxon>Micrococcales</taxon>
        <taxon>Micrococcaceae</taxon>
        <taxon>Nesterenkonia</taxon>
    </lineage>
</organism>
<keyword evidence="3" id="KW-1185">Reference proteome</keyword>
<dbReference type="RefSeq" id="WP_344720391.1">
    <property type="nucleotide sequence ID" value="NZ_BAAAYG010000005.1"/>
</dbReference>
<comment type="caution">
    <text evidence="2">The sequence shown here is derived from an EMBL/GenBank/DDBJ whole genome shotgun (WGS) entry which is preliminary data.</text>
</comment>
<protein>
    <recommendedName>
        <fullName evidence="4">Polyketide cyclase</fullName>
    </recommendedName>
</protein>
<name>A0ABP6RCZ5_9MICC</name>
<evidence type="ECO:0000313" key="3">
    <source>
        <dbReference type="Proteomes" id="UP001501736"/>
    </source>
</evidence>
<evidence type="ECO:0000313" key="2">
    <source>
        <dbReference type="EMBL" id="GAA3285377.1"/>
    </source>
</evidence>
<sequence length="190" mass="20332">MASASSAPGGADAPRESASYGDNGAEDVAYDPGHCACVVAARDVVSADPATLFEHIADPSRQIAWDGNDNLDHAAAEQRVTAVGDVFRTRLTNGQTRENHVVEFVEGELIAWMPADVGAEPAGHLWRWSIASRAEGRAEVTHTYDWSRLADERRLAKARAMTADHLAASVARLKQLCEAQDGTGARPDGR</sequence>
<dbReference type="EMBL" id="BAAAYG010000005">
    <property type="protein sequence ID" value="GAA3285377.1"/>
    <property type="molecule type" value="Genomic_DNA"/>
</dbReference>
<feature type="compositionally biased region" description="Low complexity" evidence="1">
    <location>
        <begin position="1"/>
        <end position="12"/>
    </location>
</feature>
<reference evidence="3" key="1">
    <citation type="journal article" date="2019" name="Int. J. Syst. Evol. Microbiol.">
        <title>The Global Catalogue of Microorganisms (GCM) 10K type strain sequencing project: providing services to taxonomists for standard genome sequencing and annotation.</title>
        <authorList>
            <consortium name="The Broad Institute Genomics Platform"/>
            <consortium name="The Broad Institute Genome Sequencing Center for Infectious Disease"/>
            <person name="Wu L."/>
            <person name="Ma J."/>
        </authorList>
    </citation>
    <scope>NUCLEOTIDE SEQUENCE [LARGE SCALE GENOMIC DNA]</scope>
    <source>
        <strain evidence="3">JCM 11483</strain>
    </source>
</reference>
<gene>
    <name evidence="2" type="ORF">GCM10020260_17870</name>
</gene>
<dbReference type="InterPro" id="IPR023393">
    <property type="entry name" value="START-like_dom_sf"/>
</dbReference>
<evidence type="ECO:0008006" key="4">
    <source>
        <dbReference type="Google" id="ProtNLM"/>
    </source>
</evidence>
<dbReference type="Proteomes" id="UP001501736">
    <property type="component" value="Unassembled WGS sequence"/>
</dbReference>
<feature type="region of interest" description="Disordered" evidence="1">
    <location>
        <begin position="1"/>
        <end position="25"/>
    </location>
</feature>
<dbReference type="Gene3D" id="3.30.530.20">
    <property type="match status" value="1"/>
</dbReference>
<dbReference type="SUPFAM" id="SSF55961">
    <property type="entry name" value="Bet v1-like"/>
    <property type="match status" value="1"/>
</dbReference>